<dbReference type="Gene3D" id="3.40.640.10">
    <property type="entry name" value="Type I PLP-dependent aspartate aminotransferase-like (Major domain)"/>
    <property type="match status" value="1"/>
</dbReference>
<dbReference type="EMBL" id="WMEY01000001">
    <property type="protein sequence ID" value="MYL62093.1"/>
    <property type="molecule type" value="Genomic_DNA"/>
</dbReference>
<dbReference type="Gene3D" id="3.90.1150.130">
    <property type="match status" value="1"/>
</dbReference>
<dbReference type="InterPro" id="IPR015421">
    <property type="entry name" value="PyrdxlP-dep_Trfase_major"/>
</dbReference>
<dbReference type="Pfam" id="PF00266">
    <property type="entry name" value="Aminotran_5"/>
    <property type="match status" value="1"/>
</dbReference>
<evidence type="ECO:0000313" key="3">
    <source>
        <dbReference type="EMBL" id="MYL62093.1"/>
    </source>
</evidence>
<dbReference type="PANTHER" id="PTHR43797:SF2">
    <property type="entry name" value="HOMOCYSTEINE_CYSTEINE SYNTHASE"/>
    <property type="match status" value="1"/>
</dbReference>
<dbReference type="InterPro" id="IPR000192">
    <property type="entry name" value="Aminotrans_V_dom"/>
</dbReference>
<accession>A0A845ETW8</accession>
<feature type="domain" description="Aminotransferase class V" evidence="1">
    <location>
        <begin position="28"/>
        <end position="221"/>
    </location>
</feature>
<dbReference type="GO" id="GO:0008483">
    <property type="term" value="F:transaminase activity"/>
    <property type="evidence" value="ECO:0007669"/>
    <property type="project" value="UniProtKB-KW"/>
</dbReference>
<name>A0A845ETW8_9BACL</name>
<evidence type="ECO:0000259" key="2">
    <source>
        <dbReference type="Pfam" id="PF22475"/>
    </source>
</evidence>
<dbReference type="AlphaFoldDB" id="A0A845ETW8"/>
<dbReference type="GO" id="GO:0003961">
    <property type="term" value="F:O-acetylhomoserine aminocarboxypropyltransferase activity"/>
    <property type="evidence" value="ECO:0007669"/>
    <property type="project" value="TreeGrafter"/>
</dbReference>
<reference evidence="3 4" key="1">
    <citation type="submission" date="2019-11" db="EMBL/GenBank/DDBJ databases">
        <title>Genome sequences of 17 halophilic strains isolated from different environments.</title>
        <authorList>
            <person name="Furrow R.E."/>
        </authorList>
    </citation>
    <scope>NUCLEOTIDE SEQUENCE [LARGE SCALE GENOMIC DNA]</scope>
    <source>
        <strain evidence="3 4">22506_14_FS</strain>
    </source>
</reference>
<keyword evidence="3" id="KW-0808">Transferase</keyword>
<dbReference type="Pfam" id="PF22475">
    <property type="entry name" value="YhfS-like_C"/>
    <property type="match status" value="1"/>
</dbReference>
<dbReference type="GO" id="GO:0071269">
    <property type="term" value="P:L-homocysteine biosynthetic process"/>
    <property type="evidence" value="ECO:0007669"/>
    <property type="project" value="TreeGrafter"/>
</dbReference>
<dbReference type="SUPFAM" id="SSF53383">
    <property type="entry name" value="PLP-dependent transferases"/>
    <property type="match status" value="1"/>
</dbReference>
<dbReference type="InterPro" id="IPR006235">
    <property type="entry name" value="OAc-hSer/O-AcSer_sulfhydrylase"/>
</dbReference>
<evidence type="ECO:0000259" key="1">
    <source>
        <dbReference type="Pfam" id="PF00266"/>
    </source>
</evidence>
<dbReference type="Proteomes" id="UP000447833">
    <property type="component" value="Unassembled WGS sequence"/>
</dbReference>
<evidence type="ECO:0000313" key="4">
    <source>
        <dbReference type="Proteomes" id="UP000447833"/>
    </source>
</evidence>
<keyword evidence="3" id="KW-0032">Aminotransferase</keyword>
<organism evidence="3 4">
    <name type="scientific">Guptibacillus hwajinpoensis</name>
    <dbReference type="NCBI Taxonomy" id="208199"/>
    <lineage>
        <taxon>Bacteria</taxon>
        <taxon>Bacillati</taxon>
        <taxon>Bacillota</taxon>
        <taxon>Bacilli</taxon>
        <taxon>Bacillales</taxon>
        <taxon>Guptibacillaceae</taxon>
        <taxon>Guptibacillus</taxon>
    </lineage>
</organism>
<dbReference type="PANTHER" id="PTHR43797">
    <property type="entry name" value="HOMOCYSTEINE/CYSTEINE SYNTHASE"/>
    <property type="match status" value="1"/>
</dbReference>
<proteinExistence type="predicted"/>
<comment type="caution">
    <text evidence="3">The sequence shown here is derived from an EMBL/GenBank/DDBJ whole genome shotgun (WGS) entry which is preliminary data.</text>
</comment>
<dbReference type="GO" id="GO:0005737">
    <property type="term" value="C:cytoplasm"/>
    <property type="evidence" value="ECO:0007669"/>
    <property type="project" value="TreeGrafter"/>
</dbReference>
<dbReference type="GO" id="GO:0004124">
    <property type="term" value="F:cysteine synthase activity"/>
    <property type="evidence" value="ECO:0007669"/>
    <property type="project" value="TreeGrafter"/>
</dbReference>
<dbReference type="InterPro" id="IPR015424">
    <property type="entry name" value="PyrdxlP-dep_Trfase"/>
</dbReference>
<gene>
    <name evidence="3" type="ORF">GLW07_01860</name>
</gene>
<sequence length="354" mass="39325">MSVEEATKKQFEIVDFITKEFKNNEMFQDGDRGVHPIYKRPRTTAKVEKVMANVFGANHAVLVRGSGTGAIRSLLSALLEPGESMIIHSAPIYMTTKETIRMLGLRTEEVDFNDYHALKQNVTRSEAKVFYIQHARQQPIDTYQLKEVIQIVKSTKPDMIVVVDDNYCALKMPSIGIQAGADYSTFSGFKLLGPEGIGVVVGESAIETIQQRNYSGGSQVQGPEAMELLRALPFAPVSLAIQSQQVEILCELLNKGEVHGVKEAYMTNSQSKNVIVELKEPVAQEVIERSKTFGAATYPVGAESRFELVPMIYRVSGSFLESTPELFEYGLRINPMKAGAETVIRILQNALREE</sequence>
<dbReference type="InterPro" id="IPR054718">
    <property type="entry name" value="YhfS-like_C"/>
</dbReference>
<feature type="domain" description="YhfS-like C-terminal" evidence="2">
    <location>
        <begin position="249"/>
        <end position="347"/>
    </location>
</feature>
<dbReference type="GO" id="GO:0006535">
    <property type="term" value="P:cysteine biosynthetic process from serine"/>
    <property type="evidence" value="ECO:0007669"/>
    <property type="project" value="TreeGrafter"/>
</dbReference>
<protein>
    <submittedName>
        <fullName evidence="3">Aminotransferase class V-fold PLP-dependent enzyme</fullName>
    </submittedName>
</protein>